<keyword evidence="5 8" id="KW-1133">Transmembrane helix</keyword>
<comment type="subcellular location">
    <subcellularLocation>
        <location evidence="1">Nucleus inner membrane</location>
        <topology evidence="1">Multi-pass membrane protein</topology>
        <orientation evidence="1">Nucleoplasmic side</orientation>
    </subcellularLocation>
</comment>
<keyword evidence="10" id="KW-1185">Reference proteome</keyword>
<dbReference type="GO" id="GO:0005637">
    <property type="term" value="C:nuclear inner membrane"/>
    <property type="evidence" value="ECO:0007669"/>
    <property type="project" value="UniProtKB-SubCell"/>
</dbReference>
<keyword evidence="4" id="KW-0732">Signal</keyword>
<dbReference type="VEuPathDB" id="VectorBase:GPPI004019"/>
<sequence>MHLISLMLLFGIFLTQNALWITSSEKPEKPAIHFMEPNTMLIHTPFKRGLFNREMQIYCYRGATKSLSHLLTSIVFQLDVDGDDYVQYEGSTPAEVKKRYNQNRSFLNMNLFSQSHSSQSLPPFAQRCFGIDTDHSYGVYLKQTTVDYRRFLLLLGGILMYFFAGILTTNAIFYYIFGTIIGVFASILLIVWVCGKLLPKRTMMHGIIIGGWAVGFYLLRLLWDNIQMILSTYAQYFASYVAISGLISFLFCYRQGPPTNERSQNIVKWLIQIIALASIYLSSQYKEAIVIIMVAIIVLNYLPLKRILQERNSDKHVLLESDNKLLKPLESNNNFDSDTDTSFSEFELNTQKLYPLPNGSYILSKDYPVVLTRIHGNNMENGPKLATGTSRIHYTSLVTRKKRLTATVSVSEHLKSDKLLQQKR</sequence>
<evidence type="ECO:0000256" key="1">
    <source>
        <dbReference type="ARBA" id="ARBA00004575"/>
    </source>
</evidence>
<feature type="transmembrane region" description="Helical" evidence="8">
    <location>
        <begin position="206"/>
        <end position="223"/>
    </location>
</feature>
<dbReference type="AlphaFoldDB" id="A0A1B0APL4"/>
<reference evidence="9" key="2">
    <citation type="submission" date="2020-05" db="UniProtKB">
        <authorList>
            <consortium name="EnsemblMetazoa"/>
        </authorList>
    </citation>
    <scope>IDENTIFICATION</scope>
    <source>
        <strain evidence="9">IAEA</strain>
    </source>
</reference>
<evidence type="ECO:0000256" key="5">
    <source>
        <dbReference type="ARBA" id="ARBA00022989"/>
    </source>
</evidence>
<keyword evidence="6 8" id="KW-0472">Membrane</keyword>
<evidence type="ECO:0000256" key="6">
    <source>
        <dbReference type="ARBA" id="ARBA00023136"/>
    </source>
</evidence>
<evidence type="ECO:0000256" key="8">
    <source>
        <dbReference type="SAM" id="Phobius"/>
    </source>
</evidence>
<dbReference type="InterPro" id="IPR019358">
    <property type="entry name" value="NEMP_fam"/>
</dbReference>
<organism evidence="9 10">
    <name type="scientific">Glossina palpalis gambiensis</name>
    <dbReference type="NCBI Taxonomy" id="67801"/>
    <lineage>
        <taxon>Eukaryota</taxon>
        <taxon>Metazoa</taxon>
        <taxon>Ecdysozoa</taxon>
        <taxon>Arthropoda</taxon>
        <taxon>Hexapoda</taxon>
        <taxon>Insecta</taxon>
        <taxon>Pterygota</taxon>
        <taxon>Neoptera</taxon>
        <taxon>Endopterygota</taxon>
        <taxon>Diptera</taxon>
        <taxon>Brachycera</taxon>
        <taxon>Muscomorpha</taxon>
        <taxon>Hippoboscoidea</taxon>
        <taxon>Glossinidae</taxon>
        <taxon>Glossina</taxon>
    </lineage>
</organism>
<proteinExistence type="inferred from homology"/>
<dbReference type="EMBL" id="JXJN01001483">
    <property type="status" value="NOT_ANNOTATED_CDS"/>
    <property type="molecule type" value="Genomic_DNA"/>
</dbReference>
<protein>
    <submittedName>
        <fullName evidence="9">Uncharacterized protein</fullName>
    </submittedName>
</protein>
<evidence type="ECO:0000313" key="9">
    <source>
        <dbReference type="EnsemblMetazoa" id="GPPI004019-PA"/>
    </source>
</evidence>
<dbReference type="STRING" id="67801.A0A1B0APL4"/>
<evidence type="ECO:0000256" key="3">
    <source>
        <dbReference type="ARBA" id="ARBA00022692"/>
    </source>
</evidence>
<comment type="similarity">
    <text evidence="2">Belongs to the NEMP family.</text>
</comment>
<dbReference type="PANTHER" id="PTHR13598:SF1">
    <property type="entry name" value="AT07567P-RELATED"/>
    <property type="match status" value="1"/>
</dbReference>
<keyword evidence="3 8" id="KW-0812">Transmembrane</keyword>
<keyword evidence="7" id="KW-0539">Nucleus</keyword>
<evidence type="ECO:0000256" key="4">
    <source>
        <dbReference type="ARBA" id="ARBA00022729"/>
    </source>
</evidence>
<name>A0A1B0APL4_9MUSC</name>
<feature type="transmembrane region" description="Helical" evidence="8">
    <location>
        <begin position="265"/>
        <end position="282"/>
    </location>
</feature>
<feature type="transmembrane region" description="Helical" evidence="8">
    <location>
        <begin position="6"/>
        <end position="23"/>
    </location>
</feature>
<dbReference type="Proteomes" id="UP000092460">
    <property type="component" value="Unassembled WGS sequence"/>
</dbReference>
<evidence type="ECO:0000313" key="10">
    <source>
        <dbReference type="Proteomes" id="UP000092460"/>
    </source>
</evidence>
<dbReference type="Pfam" id="PF10225">
    <property type="entry name" value="NEMP"/>
    <property type="match status" value="1"/>
</dbReference>
<feature type="transmembrane region" description="Helical" evidence="8">
    <location>
        <begin position="151"/>
        <end position="167"/>
    </location>
</feature>
<evidence type="ECO:0000256" key="7">
    <source>
        <dbReference type="ARBA" id="ARBA00023242"/>
    </source>
</evidence>
<feature type="transmembrane region" description="Helical" evidence="8">
    <location>
        <begin position="288"/>
        <end position="304"/>
    </location>
</feature>
<dbReference type="PANTHER" id="PTHR13598">
    <property type="entry name" value="AT07567P-RELATED"/>
    <property type="match status" value="1"/>
</dbReference>
<accession>A0A1B0APL4</accession>
<evidence type="ECO:0000256" key="2">
    <source>
        <dbReference type="ARBA" id="ARBA00005748"/>
    </source>
</evidence>
<dbReference type="EnsemblMetazoa" id="GPPI004019-RA">
    <property type="protein sequence ID" value="GPPI004019-PA"/>
    <property type="gene ID" value="GPPI004019"/>
</dbReference>
<reference evidence="10" key="1">
    <citation type="submission" date="2015-01" db="EMBL/GenBank/DDBJ databases">
        <authorList>
            <person name="Aksoy S."/>
            <person name="Warren W."/>
            <person name="Wilson R.K."/>
        </authorList>
    </citation>
    <scope>NUCLEOTIDE SEQUENCE [LARGE SCALE GENOMIC DNA]</scope>
    <source>
        <strain evidence="10">IAEA</strain>
    </source>
</reference>
<feature type="transmembrane region" description="Helical" evidence="8">
    <location>
        <begin position="235"/>
        <end position="253"/>
    </location>
</feature>
<feature type="transmembrane region" description="Helical" evidence="8">
    <location>
        <begin position="173"/>
        <end position="194"/>
    </location>
</feature>